<accession>A0A509EJY9</accession>
<feature type="region of interest" description="Disordered" evidence="1">
    <location>
        <begin position="1"/>
        <end position="68"/>
    </location>
</feature>
<keyword evidence="3" id="KW-1185">Reference proteome</keyword>
<organism evidence="2 3">
    <name type="scientific">Methylobacterium symbioticum</name>
    <dbReference type="NCBI Taxonomy" id="2584084"/>
    <lineage>
        <taxon>Bacteria</taxon>
        <taxon>Pseudomonadati</taxon>
        <taxon>Pseudomonadota</taxon>
        <taxon>Alphaproteobacteria</taxon>
        <taxon>Hyphomicrobiales</taxon>
        <taxon>Methylobacteriaceae</taxon>
        <taxon>Methylobacterium</taxon>
    </lineage>
</organism>
<sequence length="88" mass="8957">MAAAMAGAPDPAPASPPARSPDPAERPPEPRPEPPPPVSAAPPSVPAALPVDEAPRPAKAGSAANPFSVEEIEAEFARLLGRPLDKRN</sequence>
<feature type="compositionally biased region" description="Basic and acidic residues" evidence="1">
    <location>
        <begin position="22"/>
        <end position="32"/>
    </location>
</feature>
<evidence type="ECO:0000256" key="1">
    <source>
        <dbReference type="SAM" id="MobiDB-lite"/>
    </source>
</evidence>
<evidence type="ECO:0000313" key="3">
    <source>
        <dbReference type="Proteomes" id="UP000410984"/>
    </source>
</evidence>
<feature type="compositionally biased region" description="Pro residues" evidence="1">
    <location>
        <begin position="33"/>
        <end position="45"/>
    </location>
</feature>
<evidence type="ECO:0000313" key="2">
    <source>
        <dbReference type="EMBL" id="VUD73789.1"/>
    </source>
</evidence>
<reference evidence="2 3" key="1">
    <citation type="submission" date="2019-06" db="EMBL/GenBank/DDBJ databases">
        <authorList>
            <person name="Rodrigo-Torres L."/>
            <person name="Arahal R. D."/>
            <person name="Lucena T."/>
        </authorList>
    </citation>
    <scope>NUCLEOTIDE SEQUENCE [LARGE SCALE GENOMIC DNA]</scope>
    <source>
        <strain evidence="2 3">SB0023/3</strain>
    </source>
</reference>
<gene>
    <name evidence="2" type="ORF">MET9862_04409</name>
</gene>
<dbReference type="Proteomes" id="UP000410984">
    <property type="component" value="Unassembled WGS sequence"/>
</dbReference>
<dbReference type="EMBL" id="CABFPH010000086">
    <property type="protein sequence ID" value="VUD73789.1"/>
    <property type="molecule type" value="Genomic_DNA"/>
</dbReference>
<proteinExistence type="predicted"/>
<dbReference type="AlphaFoldDB" id="A0A509EJY9"/>
<feature type="compositionally biased region" description="Pro residues" evidence="1">
    <location>
        <begin position="10"/>
        <end position="20"/>
    </location>
</feature>
<protein>
    <submittedName>
        <fullName evidence="2">Uncharacterized protein</fullName>
    </submittedName>
</protein>
<name>A0A509EJY9_9HYPH</name>